<sequence length="343" mass="37551">MAPKIFITGVTGYIAGDALHVLNNAHPEYEYTALVRSQEKADKVKSAYPKINIVLGGLDDSSLLEEEASKADIVLHAADASDHEGAAKSIARGLAKGHSKEHPGFWLHTGGTGILTYFDSSADKLGEWEEKEFNDYSGVSQLTNLPDEAFHRNVDKIVLEAGVKNGDVVKTAIVCPPTIYGHGRGPVSGRGRQVYEMSKLILQKGYAPVIGQGKARWNNVHVHDLSDVFVLLVEAAVQKNLSDEIWGERGYFLTENGEHLWSDLSKLVAKKAADLGYINKDPKEQSLSKQEALDVAGFEAVSWGLNSRAKAERARKVLGWKPSRPSLEDEVEDILKREKALLG</sequence>
<proteinExistence type="predicted"/>
<dbReference type="STRING" id="112498.A0A2D3UXN1"/>
<evidence type="ECO:0000313" key="2">
    <source>
        <dbReference type="EMBL" id="CZT17930.1"/>
    </source>
</evidence>
<dbReference type="Gene3D" id="3.40.50.720">
    <property type="entry name" value="NAD(P)-binding Rossmann-like Domain"/>
    <property type="match status" value="2"/>
</dbReference>
<evidence type="ECO:0000313" key="3">
    <source>
        <dbReference type="Proteomes" id="UP000225277"/>
    </source>
</evidence>
<dbReference type="OrthoDB" id="2130169at2759"/>
<dbReference type="Pfam" id="PF01118">
    <property type="entry name" value="Semialdhyde_dh"/>
    <property type="match status" value="1"/>
</dbReference>
<name>A0A2D3UXN1_9PEZI</name>
<dbReference type="AlphaFoldDB" id="A0A2D3UXN1"/>
<gene>
    <name evidence="2" type="ORF">RCC_03768</name>
</gene>
<dbReference type="RefSeq" id="XP_023624820.1">
    <property type="nucleotide sequence ID" value="XM_023769052.1"/>
</dbReference>
<dbReference type="GeneID" id="35598959"/>
<dbReference type="InterPro" id="IPR036291">
    <property type="entry name" value="NAD(P)-bd_dom_sf"/>
</dbReference>
<reference evidence="2 3" key="1">
    <citation type="submission" date="2016-03" db="EMBL/GenBank/DDBJ databases">
        <authorList>
            <person name="Ploux O."/>
        </authorList>
    </citation>
    <scope>NUCLEOTIDE SEQUENCE [LARGE SCALE GENOMIC DNA]</scope>
    <source>
        <strain evidence="2 3">URUG2</strain>
    </source>
</reference>
<protein>
    <submittedName>
        <fullName evidence="2">Related to nucleoside-diphosphate-sugar epimerase</fullName>
    </submittedName>
</protein>
<organism evidence="2 3">
    <name type="scientific">Ramularia collo-cygni</name>
    <dbReference type="NCBI Taxonomy" id="112498"/>
    <lineage>
        <taxon>Eukaryota</taxon>
        <taxon>Fungi</taxon>
        <taxon>Dikarya</taxon>
        <taxon>Ascomycota</taxon>
        <taxon>Pezizomycotina</taxon>
        <taxon>Dothideomycetes</taxon>
        <taxon>Dothideomycetidae</taxon>
        <taxon>Mycosphaerellales</taxon>
        <taxon>Mycosphaerellaceae</taxon>
        <taxon>Ramularia</taxon>
    </lineage>
</organism>
<dbReference type="Proteomes" id="UP000225277">
    <property type="component" value="Unassembled WGS sequence"/>
</dbReference>
<dbReference type="InterPro" id="IPR051783">
    <property type="entry name" value="NAD(P)-dependent_oxidoreduct"/>
</dbReference>
<evidence type="ECO:0000259" key="1">
    <source>
        <dbReference type="Pfam" id="PF01118"/>
    </source>
</evidence>
<feature type="domain" description="Semialdehyde dehydrogenase NAD-binding" evidence="1">
    <location>
        <begin position="4"/>
        <end position="91"/>
    </location>
</feature>
<dbReference type="EMBL" id="FJUY01000005">
    <property type="protein sequence ID" value="CZT17930.1"/>
    <property type="molecule type" value="Genomic_DNA"/>
</dbReference>
<dbReference type="PANTHER" id="PTHR48079:SF6">
    <property type="entry name" value="NAD(P)-BINDING DOMAIN-CONTAINING PROTEIN-RELATED"/>
    <property type="match status" value="1"/>
</dbReference>
<keyword evidence="3" id="KW-1185">Reference proteome</keyword>
<dbReference type="GO" id="GO:0005737">
    <property type="term" value="C:cytoplasm"/>
    <property type="evidence" value="ECO:0007669"/>
    <property type="project" value="TreeGrafter"/>
</dbReference>
<dbReference type="SUPFAM" id="SSF51735">
    <property type="entry name" value="NAD(P)-binding Rossmann-fold domains"/>
    <property type="match status" value="1"/>
</dbReference>
<dbReference type="PANTHER" id="PTHR48079">
    <property type="entry name" value="PROTEIN YEEZ"/>
    <property type="match status" value="1"/>
</dbReference>
<dbReference type="InterPro" id="IPR000534">
    <property type="entry name" value="Semialdehyde_DH_NAD-bd"/>
</dbReference>
<dbReference type="GO" id="GO:0004029">
    <property type="term" value="F:aldehyde dehydrogenase (NAD+) activity"/>
    <property type="evidence" value="ECO:0007669"/>
    <property type="project" value="TreeGrafter"/>
</dbReference>
<accession>A0A2D3UXN1</accession>